<organism evidence="4 5">
    <name type="scientific">Candidatus Sulfuritelmatomonas gaucii</name>
    <dbReference type="NCBI Taxonomy" id="2043161"/>
    <lineage>
        <taxon>Bacteria</taxon>
        <taxon>Pseudomonadati</taxon>
        <taxon>Acidobacteriota</taxon>
        <taxon>Terriglobia</taxon>
        <taxon>Terriglobales</taxon>
        <taxon>Acidobacteriaceae</taxon>
        <taxon>Candidatus Sulfuritelmatomonas</taxon>
    </lineage>
</organism>
<name>A0A2N9L4G0_9BACT</name>
<dbReference type="EMBL" id="OKRB01000046">
    <property type="protein sequence ID" value="SPE18168.1"/>
    <property type="molecule type" value="Genomic_DNA"/>
</dbReference>
<feature type="region of interest" description="Disordered" evidence="2">
    <location>
        <begin position="420"/>
        <end position="443"/>
    </location>
</feature>
<dbReference type="InterPro" id="IPR028994">
    <property type="entry name" value="Integrin_alpha_N"/>
</dbReference>
<dbReference type="InterPro" id="IPR013517">
    <property type="entry name" value="FG-GAP"/>
</dbReference>
<feature type="chain" id="PRO_5014647236" evidence="3">
    <location>
        <begin position="25"/>
        <end position="443"/>
    </location>
</feature>
<evidence type="ECO:0000256" key="1">
    <source>
        <dbReference type="ARBA" id="ARBA00022729"/>
    </source>
</evidence>
<dbReference type="SUPFAM" id="SSF69318">
    <property type="entry name" value="Integrin alpha N-terminal domain"/>
    <property type="match status" value="1"/>
</dbReference>
<dbReference type="PANTHER" id="PTHR44103:SF1">
    <property type="entry name" value="PROPROTEIN CONVERTASE P"/>
    <property type="match status" value="1"/>
</dbReference>
<protein>
    <submittedName>
        <fullName evidence="4">FG-GAP repeat protein</fullName>
    </submittedName>
</protein>
<dbReference type="PANTHER" id="PTHR44103">
    <property type="entry name" value="PROPROTEIN CONVERTASE P"/>
    <property type="match status" value="1"/>
</dbReference>
<dbReference type="AlphaFoldDB" id="A0A2N9L4G0"/>
<evidence type="ECO:0000256" key="2">
    <source>
        <dbReference type="SAM" id="MobiDB-lite"/>
    </source>
</evidence>
<dbReference type="Gene3D" id="2.130.10.130">
    <property type="entry name" value="Integrin alpha, N-terminal"/>
    <property type="match status" value="2"/>
</dbReference>
<dbReference type="Pfam" id="PF13517">
    <property type="entry name" value="FG-GAP_3"/>
    <property type="match status" value="2"/>
</dbReference>
<evidence type="ECO:0000313" key="5">
    <source>
        <dbReference type="Proteomes" id="UP000239735"/>
    </source>
</evidence>
<accession>A0A2N9L4G0</accession>
<evidence type="ECO:0000313" key="4">
    <source>
        <dbReference type="EMBL" id="SPE18168.1"/>
    </source>
</evidence>
<feature type="signal peptide" evidence="3">
    <location>
        <begin position="1"/>
        <end position="24"/>
    </location>
</feature>
<sequence>MSSLNSTLRAGVCLMVILGATAFARSQTPNREAAEHLTKPGPGPYGVGQVRFFVHRLGTDHAEGVTSLDMNGDGYPDILSGAYWYQNPGPNGGEWTRHQYREASIRGEFVSDCGEWTIDVNHDGLPDVVTAGWMTNGIFWWENPGKLGAPWKKHFITDSYDTEGGWMADINGDGKPDLIFAHYGHMGLIWIDFSGPEPKVHHVGSRAQDGHGVGVADIDGDGKMDILTPNGWFRQIDAGKDAWEWHGDWQLGDAGFPIIGYDVNGDGKTDIIYGHGHSYGLYWLEQKIDQQGDGSTRRWIKHTIDESYSQIHALRLVDIDGDGQPELLAGKRYRGHSGNDPGSYDPLVVYYYKIDRKTATFTRYAISVNGTAGAGTQFVTEDMDKDGDIDIVTAGKTGVHFFENLTIDRVPKAQREKEILLDTNWPFPDEGPEVPQDEEPKKQ</sequence>
<gene>
    <name evidence="4" type="ORF">SBA5_140035</name>
</gene>
<keyword evidence="1 3" id="KW-0732">Signal</keyword>
<dbReference type="Proteomes" id="UP000239735">
    <property type="component" value="Unassembled WGS sequence"/>
</dbReference>
<proteinExistence type="predicted"/>
<reference evidence="5" key="1">
    <citation type="submission" date="2018-02" db="EMBL/GenBank/DDBJ databases">
        <authorList>
            <person name="Hausmann B."/>
        </authorList>
    </citation>
    <scope>NUCLEOTIDE SEQUENCE [LARGE SCALE GENOMIC DNA]</scope>
    <source>
        <strain evidence="5">Peat soil MAG SbA5</strain>
    </source>
</reference>
<evidence type="ECO:0000256" key="3">
    <source>
        <dbReference type="SAM" id="SignalP"/>
    </source>
</evidence>